<keyword evidence="3" id="KW-1185">Reference proteome</keyword>
<accession>A0AAN4ZLK6</accession>
<gene>
    <name evidence="2" type="ORF">PMAYCL1PPCAC_13216</name>
</gene>
<keyword evidence="1" id="KW-0812">Transmembrane</keyword>
<dbReference type="AlphaFoldDB" id="A0AAN4ZLK6"/>
<dbReference type="EMBL" id="BTRK01000003">
    <property type="protein sequence ID" value="GMR43021.1"/>
    <property type="molecule type" value="Genomic_DNA"/>
</dbReference>
<proteinExistence type="predicted"/>
<evidence type="ECO:0000313" key="3">
    <source>
        <dbReference type="Proteomes" id="UP001328107"/>
    </source>
</evidence>
<name>A0AAN4ZLK6_9BILA</name>
<feature type="transmembrane region" description="Helical" evidence="1">
    <location>
        <begin position="61"/>
        <end position="82"/>
    </location>
</feature>
<evidence type="ECO:0000256" key="1">
    <source>
        <dbReference type="SAM" id="Phobius"/>
    </source>
</evidence>
<dbReference type="Proteomes" id="UP001328107">
    <property type="component" value="Unassembled WGS sequence"/>
</dbReference>
<feature type="non-terminal residue" evidence="2">
    <location>
        <position position="1"/>
    </location>
</feature>
<protein>
    <recommendedName>
        <fullName evidence="4">G protein-coupled receptor</fullName>
    </recommendedName>
</protein>
<evidence type="ECO:0000313" key="2">
    <source>
        <dbReference type="EMBL" id="GMR43021.1"/>
    </source>
</evidence>
<organism evidence="2 3">
    <name type="scientific">Pristionchus mayeri</name>
    <dbReference type="NCBI Taxonomy" id="1317129"/>
    <lineage>
        <taxon>Eukaryota</taxon>
        <taxon>Metazoa</taxon>
        <taxon>Ecdysozoa</taxon>
        <taxon>Nematoda</taxon>
        <taxon>Chromadorea</taxon>
        <taxon>Rhabditida</taxon>
        <taxon>Rhabditina</taxon>
        <taxon>Diplogasteromorpha</taxon>
        <taxon>Diplogasteroidea</taxon>
        <taxon>Neodiplogasteridae</taxon>
        <taxon>Pristionchus</taxon>
    </lineage>
</organism>
<feature type="non-terminal residue" evidence="2">
    <location>
        <position position="123"/>
    </location>
</feature>
<feature type="transmembrane region" description="Helical" evidence="1">
    <location>
        <begin position="20"/>
        <end position="40"/>
    </location>
</feature>
<comment type="caution">
    <text evidence="2">The sequence shown here is derived from an EMBL/GenBank/DDBJ whole genome shotgun (WGS) entry which is preliminary data.</text>
</comment>
<evidence type="ECO:0008006" key="4">
    <source>
        <dbReference type="Google" id="ProtNLM"/>
    </source>
</evidence>
<keyword evidence="1" id="KW-0472">Membrane</keyword>
<reference evidence="3" key="1">
    <citation type="submission" date="2022-10" db="EMBL/GenBank/DDBJ databases">
        <title>Genome assembly of Pristionchus species.</title>
        <authorList>
            <person name="Yoshida K."/>
            <person name="Sommer R.J."/>
        </authorList>
    </citation>
    <scope>NUCLEOTIDE SEQUENCE [LARGE SCALE GENOMIC DNA]</scope>
    <source>
        <strain evidence="3">RS5460</strain>
    </source>
</reference>
<sequence length="123" mass="13756">AGGRLKYAGIEKVAQETAKIVSASFQGLFVVVTLPMNILLLVKMRELQMKNKTLYKRERMYLHYVIAITAAHIRCVVLPYAYPNTITTFTSPIALIAISKHFRNGIRLSISRSSHGSFTIESA</sequence>
<keyword evidence="1" id="KW-1133">Transmembrane helix</keyword>